<evidence type="ECO:0000256" key="1">
    <source>
        <dbReference type="SAM" id="MobiDB-lite"/>
    </source>
</evidence>
<organism evidence="3 4">
    <name type="scientific">Haemophilus ducreyi (strain 35000HP / ATCC 700724)</name>
    <dbReference type="NCBI Taxonomy" id="233412"/>
    <lineage>
        <taxon>Bacteria</taxon>
        <taxon>Pseudomonadati</taxon>
        <taxon>Pseudomonadota</taxon>
        <taxon>Gammaproteobacteria</taxon>
        <taxon>Pasteurellales</taxon>
        <taxon>Pasteurellaceae</taxon>
        <taxon>Haemophilus</taxon>
    </lineage>
</organism>
<reference evidence="4" key="1">
    <citation type="submission" date="2003-06" db="EMBL/GenBank/DDBJ databases">
        <title>The complete genome sequence of Haemophilus ducreyi.</title>
        <authorList>
            <person name="Munson R.S. Jr."/>
            <person name="Ray W.C."/>
            <person name="Mahairas G."/>
            <person name="Sabo P."/>
            <person name="Mungur R."/>
            <person name="Johnson L."/>
            <person name="Nguyen D."/>
            <person name="Wang J."/>
            <person name="Forst C."/>
            <person name="Hood L."/>
        </authorList>
    </citation>
    <scope>NUCLEOTIDE SEQUENCE [LARGE SCALE GENOMIC DNA]</scope>
    <source>
        <strain evidence="4">35000HP / ATCC 700724</strain>
    </source>
</reference>
<feature type="region of interest" description="Disordered" evidence="1">
    <location>
        <begin position="116"/>
        <end position="140"/>
    </location>
</feature>
<sequence>MNTKERFNCLISVLGFKTVKDFAENVGISQARLVDVMRERQKIPQDLVVTLLTDFDVNANWLIAGVGEMFIDGKFETTLTPQEQLLLDDYRESNEQGKEAIEKTAQALSAVNKLLQSSENTTKKQSSSHTEMHIGEVKQQNNIQHLEGGITFKEGD</sequence>
<accession>Q7VLC2</accession>
<dbReference type="Pfam" id="PF07022">
    <property type="entry name" value="Phage_CI_repr"/>
    <property type="match status" value="1"/>
</dbReference>
<dbReference type="InterPro" id="IPR010982">
    <property type="entry name" value="Lambda_DNA-bd_dom_sf"/>
</dbReference>
<feature type="compositionally biased region" description="Polar residues" evidence="1">
    <location>
        <begin position="116"/>
        <end position="129"/>
    </location>
</feature>
<dbReference type="KEGG" id="hdu:HD_1540"/>
<dbReference type="eggNOG" id="COG1396">
    <property type="taxonomic scope" value="Bacteria"/>
</dbReference>
<name>Q7VLC2_HAEDU</name>
<protein>
    <recommendedName>
        <fullName evidence="2">Bacteriophage CI repressor N-terminal domain-containing protein</fullName>
    </recommendedName>
</protein>
<evidence type="ECO:0000313" key="3">
    <source>
        <dbReference type="EMBL" id="AAP96326.1"/>
    </source>
</evidence>
<dbReference type="InterPro" id="IPR010744">
    <property type="entry name" value="Phage_CI_N"/>
</dbReference>
<dbReference type="HOGENOM" id="CLU_142160_0_0_6"/>
<dbReference type="STRING" id="233412.HD_1540"/>
<dbReference type="AlphaFoldDB" id="Q7VLC2"/>
<feature type="domain" description="Bacteriophage CI repressor N-terminal" evidence="2">
    <location>
        <begin position="10"/>
        <end position="70"/>
    </location>
</feature>
<keyword evidence="4" id="KW-1185">Reference proteome</keyword>
<dbReference type="EMBL" id="AE017143">
    <property type="protein sequence ID" value="AAP96326.1"/>
    <property type="molecule type" value="Genomic_DNA"/>
</dbReference>
<evidence type="ECO:0000259" key="2">
    <source>
        <dbReference type="Pfam" id="PF07022"/>
    </source>
</evidence>
<gene>
    <name evidence="3" type="ordered locus">HD_1540</name>
</gene>
<dbReference type="RefSeq" id="WP_010945371.1">
    <property type="nucleotide sequence ID" value="NC_002940.2"/>
</dbReference>
<dbReference type="GO" id="GO:0003677">
    <property type="term" value="F:DNA binding"/>
    <property type="evidence" value="ECO:0007669"/>
    <property type="project" value="InterPro"/>
</dbReference>
<dbReference type="Proteomes" id="UP000001022">
    <property type="component" value="Chromosome"/>
</dbReference>
<dbReference type="OrthoDB" id="5689475at2"/>
<proteinExistence type="predicted"/>
<evidence type="ECO:0000313" key="4">
    <source>
        <dbReference type="Proteomes" id="UP000001022"/>
    </source>
</evidence>
<dbReference type="GO" id="GO:0045892">
    <property type="term" value="P:negative regulation of DNA-templated transcription"/>
    <property type="evidence" value="ECO:0007669"/>
    <property type="project" value="InterPro"/>
</dbReference>
<dbReference type="Gene3D" id="1.10.260.40">
    <property type="entry name" value="lambda repressor-like DNA-binding domains"/>
    <property type="match status" value="1"/>
</dbReference>